<dbReference type="Pfam" id="PF03009">
    <property type="entry name" value="GDPD"/>
    <property type="match status" value="1"/>
</dbReference>
<evidence type="ECO:0000256" key="4">
    <source>
        <dbReference type="ARBA" id="ARBA00022801"/>
    </source>
</evidence>
<protein>
    <submittedName>
        <fullName evidence="9">Phosphodiesterase</fullName>
        <ecNumber evidence="9">3.1.4.46</ecNumber>
    </submittedName>
</protein>
<comment type="similarity">
    <text evidence="2">Belongs to the glycerophosphoryl diester phosphodiesterase family.</text>
</comment>
<organism evidence="9 10">
    <name type="scientific">Bifidobacterium bifidum LMG 13195</name>
    <dbReference type="NCBI Taxonomy" id="1207542"/>
    <lineage>
        <taxon>Bacteria</taxon>
        <taxon>Bacillati</taxon>
        <taxon>Actinomycetota</taxon>
        <taxon>Actinomycetes</taxon>
        <taxon>Bifidobacteriales</taxon>
        <taxon>Bifidobacteriaceae</taxon>
        <taxon>Bifidobacterium</taxon>
    </lineage>
</organism>
<evidence type="ECO:0000256" key="3">
    <source>
        <dbReference type="ARBA" id="ARBA00022692"/>
    </source>
</evidence>
<keyword evidence="4 9" id="KW-0378">Hydrolase</keyword>
<evidence type="ECO:0000313" key="10">
    <source>
        <dbReference type="Proteomes" id="UP000262177"/>
    </source>
</evidence>
<dbReference type="PANTHER" id="PTHR42758:SF2">
    <property type="entry name" value="PHOSPHATIDYLGLYCEROL PHOSPHOLIPASE C"/>
    <property type="match status" value="1"/>
</dbReference>
<reference evidence="9 10" key="1">
    <citation type="journal article" date="2017" name="Biosci. Biotechnol. Biochem.">
        <title>Identification and characterization of a sulfoglycosidase from Bifidobacterium bifidum implicated in mucin glycan utilization.</title>
        <authorList>
            <person name="Katoh T."/>
            <person name="Maeshibu T."/>
            <person name="Kikkawa K."/>
            <person name="Gotoh A."/>
            <person name="Tomabechi Y."/>
            <person name="Nakamura M."/>
            <person name="Liao W.-H."/>
            <person name="Yamaguchi M."/>
            <person name="Ashida H."/>
            <person name="Yamamoto K."/>
            <person name="Katayama T."/>
        </authorList>
    </citation>
    <scope>NUCLEOTIDE SEQUENCE [LARGE SCALE GENOMIC DNA]</scope>
    <source>
        <strain evidence="9 10">JCM 7004</strain>
    </source>
</reference>
<dbReference type="InterPro" id="IPR030395">
    <property type="entry name" value="GP_PDE_dom"/>
</dbReference>
<dbReference type="AlphaFoldDB" id="A0A286TD36"/>
<dbReference type="GO" id="GO:0008889">
    <property type="term" value="F:glycerophosphodiester phosphodiesterase activity"/>
    <property type="evidence" value="ECO:0007669"/>
    <property type="project" value="UniProtKB-EC"/>
</dbReference>
<dbReference type="SUPFAM" id="SSF51695">
    <property type="entry name" value="PLC-like phosphodiesterases"/>
    <property type="match status" value="1"/>
</dbReference>
<dbReference type="EC" id="3.1.4.46" evidence="9"/>
<feature type="domain" description="GP-PDE" evidence="8">
    <location>
        <begin position="79"/>
        <end position="347"/>
    </location>
</feature>
<accession>A0A286TD36</accession>
<dbReference type="InterPro" id="IPR017946">
    <property type="entry name" value="PLC-like_Pdiesterase_TIM-brl"/>
</dbReference>
<dbReference type="GO" id="GO:0005737">
    <property type="term" value="C:cytoplasm"/>
    <property type="evidence" value="ECO:0007669"/>
    <property type="project" value="UniProtKB-ARBA"/>
</dbReference>
<name>A0A286TD36_BIFBI</name>
<dbReference type="PROSITE" id="PS51704">
    <property type="entry name" value="GP_PDE"/>
    <property type="match status" value="1"/>
</dbReference>
<keyword evidence="5" id="KW-1133">Transmembrane helix</keyword>
<keyword evidence="3" id="KW-0812">Transmembrane</keyword>
<dbReference type="InterPro" id="IPR052271">
    <property type="entry name" value="GDPD-Related"/>
</dbReference>
<keyword evidence="6" id="KW-0443">Lipid metabolism</keyword>
<evidence type="ECO:0000256" key="6">
    <source>
        <dbReference type="ARBA" id="ARBA00023098"/>
    </source>
</evidence>
<evidence type="ECO:0000259" key="8">
    <source>
        <dbReference type="PROSITE" id="PS51704"/>
    </source>
</evidence>
<evidence type="ECO:0000256" key="1">
    <source>
        <dbReference type="ARBA" id="ARBA00004370"/>
    </source>
</evidence>
<sequence length="347" mass="37218">MGKHVGGKLVLAGAVAAGAAVWAIKPRSFSDKQRHFVPSVPDVWYAHRGLHDAGSGLTPEYAAHSGEYVALARRCALRAGYGTADFSGSIAPENSLAAFAAACEAGFGIELDVQLTKDGRVVVVHDDNLLRVAGDPRKIADLTYEELSRIPLFPAPAKPGDAEAAPVADPVAAAQFAPQGYYQHVPLFVDVLRVIAGRVPVIVEYKFTDNAAWGERADELMEKGDQLLQAYDGPYVIESFHRARSTGTRSTVRGCAAASWQSRRRSPVPGPRSGWPGCWRSIGSPVRTSWRSTGMAAPLRSCGPHAGWARYRCRGRFAARTNSPNATSISTATSSSRSFRIANSPFI</sequence>
<dbReference type="Proteomes" id="UP000262177">
    <property type="component" value="Chromosome"/>
</dbReference>
<keyword evidence="7" id="KW-0472">Membrane</keyword>
<evidence type="ECO:0000313" key="9">
    <source>
        <dbReference type="EMBL" id="BBA48264.1"/>
    </source>
</evidence>
<dbReference type="Gene3D" id="3.20.20.190">
    <property type="entry name" value="Phosphatidylinositol (PI) phosphodiesterase"/>
    <property type="match status" value="1"/>
</dbReference>
<dbReference type="EMBL" id="AP018131">
    <property type="protein sequence ID" value="BBA48264.1"/>
    <property type="molecule type" value="Genomic_DNA"/>
</dbReference>
<dbReference type="GO" id="GO:0046475">
    <property type="term" value="P:glycerophospholipid catabolic process"/>
    <property type="evidence" value="ECO:0007669"/>
    <property type="project" value="TreeGrafter"/>
</dbReference>
<dbReference type="GO" id="GO:0016020">
    <property type="term" value="C:membrane"/>
    <property type="evidence" value="ECO:0007669"/>
    <property type="project" value="UniProtKB-SubCell"/>
</dbReference>
<comment type="subcellular location">
    <subcellularLocation>
        <location evidence="1">Membrane</location>
    </subcellularLocation>
</comment>
<gene>
    <name evidence="9" type="ORF">BBJK_01841</name>
</gene>
<evidence type="ECO:0000256" key="2">
    <source>
        <dbReference type="ARBA" id="ARBA00007277"/>
    </source>
</evidence>
<proteinExistence type="inferred from homology"/>
<evidence type="ECO:0000256" key="5">
    <source>
        <dbReference type="ARBA" id="ARBA00022989"/>
    </source>
</evidence>
<evidence type="ECO:0000256" key="7">
    <source>
        <dbReference type="ARBA" id="ARBA00023136"/>
    </source>
</evidence>
<dbReference type="PANTHER" id="PTHR42758">
    <property type="entry name" value="PHOSPHATIDYLGLYCEROL PHOSPHOLIPASE C"/>
    <property type="match status" value="1"/>
</dbReference>